<gene>
    <name evidence="6" type="ORF">EH31_08910</name>
</gene>
<keyword evidence="2" id="KW-0238">DNA-binding</keyword>
<evidence type="ECO:0000256" key="3">
    <source>
        <dbReference type="ARBA" id="ARBA00023163"/>
    </source>
</evidence>
<dbReference type="RefSeq" id="WP_034960080.1">
    <property type="nucleotide sequence ID" value="NZ_JMIW01000003.1"/>
</dbReference>
<dbReference type="CDD" id="cd00038">
    <property type="entry name" value="CAP_ED"/>
    <property type="match status" value="1"/>
</dbReference>
<dbReference type="InterPro" id="IPR014710">
    <property type="entry name" value="RmlC-like_jellyroll"/>
</dbReference>
<keyword evidence="3" id="KW-0804">Transcription</keyword>
<evidence type="ECO:0000313" key="7">
    <source>
        <dbReference type="Proteomes" id="UP000027647"/>
    </source>
</evidence>
<dbReference type="SMART" id="SM00100">
    <property type="entry name" value="cNMP"/>
    <property type="match status" value="1"/>
</dbReference>
<evidence type="ECO:0000313" key="6">
    <source>
        <dbReference type="EMBL" id="KEO90200.1"/>
    </source>
</evidence>
<dbReference type="Proteomes" id="UP000027647">
    <property type="component" value="Unassembled WGS sequence"/>
</dbReference>
<feature type="domain" description="Cyclic nucleotide-binding" evidence="4">
    <location>
        <begin position="16"/>
        <end position="137"/>
    </location>
</feature>
<name>A0A074MBT4_ERYLO</name>
<protein>
    <submittedName>
        <fullName evidence="6">Crp/Fnr family transcriptional regulator</fullName>
    </submittedName>
</protein>
<dbReference type="GO" id="GO:0005829">
    <property type="term" value="C:cytosol"/>
    <property type="evidence" value="ECO:0007669"/>
    <property type="project" value="TreeGrafter"/>
</dbReference>
<organism evidence="6 7">
    <name type="scientific">Erythrobacter longus</name>
    <dbReference type="NCBI Taxonomy" id="1044"/>
    <lineage>
        <taxon>Bacteria</taxon>
        <taxon>Pseudomonadati</taxon>
        <taxon>Pseudomonadota</taxon>
        <taxon>Alphaproteobacteria</taxon>
        <taxon>Sphingomonadales</taxon>
        <taxon>Erythrobacteraceae</taxon>
        <taxon>Erythrobacter/Porphyrobacter group</taxon>
        <taxon>Erythrobacter</taxon>
    </lineage>
</organism>
<dbReference type="Pfam" id="PF13545">
    <property type="entry name" value="HTH_Crp_2"/>
    <property type="match status" value="1"/>
</dbReference>
<dbReference type="PANTHER" id="PTHR24567">
    <property type="entry name" value="CRP FAMILY TRANSCRIPTIONAL REGULATORY PROTEIN"/>
    <property type="match status" value="1"/>
</dbReference>
<comment type="caution">
    <text evidence="6">The sequence shown here is derived from an EMBL/GenBank/DDBJ whole genome shotgun (WGS) entry which is preliminary data.</text>
</comment>
<evidence type="ECO:0000259" key="4">
    <source>
        <dbReference type="PROSITE" id="PS50042"/>
    </source>
</evidence>
<evidence type="ECO:0000256" key="1">
    <source>
        <dbReference type="ARBA" id="ARBA00023015"/>
    </source>
</evidence>
<proteinExistence type="predicted"/>
<dbReference type="GO" id="GO:0003677">
    <property type="term" value="F:DNA binding"/>
    <property type="evidence" value="ECO:0007669"/>
    <property type="project" value="UniProtKB-KW"/>
</dbReference>
<dbReference type="AlphaFoldDB" id="A0A074MBT4"/>
<dbReference type="Pfam" id="PF00027">
    <property type="entry name" value="cNMP_binding"/>
    <property type="match status" value="1"/>
</dbReference>
<reference evidence="6 7" key="1">
    <citation type="submission" date="2014-04" db="EMBL/GenBank/DDBJ databases">
        <title>A comprehensive comparison of genomes of Erythrobacter spp. strains.</title>
        <authorList>
            <person name="Zheng Q."/>
        </authorList>
    </citation>
    <scope>NUCLEOTIDE SEQUENCE [LARGE SCALE GENOMIC DNA]</scope>
    <source>
        <strain evidence="6 7">DSM 6997</strain>
    </source>
</reference>
<dbReference type="EMBL" id="JMIW01000003">
    <property type="protein sequence ID" value="KEO90200.1"/>
    <property type="molecule type" value="Genomic_DNA"/>
</dbReference>
<sequence>MDTAKTIIDTLAPDSLLRALSPEQLERLLAKSTRRSLKKGDVLINQGDEDGDFAVYLLSGALKISFVSAGGREIILNYSAPNELVGEIALLDSGPRTASVTAVVPSEALLLPTSTFLETVSTSPASVVGVMRELARRVRQLNLVVESDRTFSMGPRLARALVRLVDQNRDDGQLIYNPSQNDLGAFAGLARENVSRLLSEWESQGIIAREGRALLVRDAEYLELLAEFGDDI</sequence>
<dbReference type="InterPro" id="IPR036388">
    <property type="entry name" value="WH-like_DNA-bd_sf"/>
</dbReference>
<evidence type="ECO:0000256" key="2">
    <source>
        <dbReference type="ARBA" id="ARBA00023125"/>
    </source>
</evidence>
<dbReference type="InterPro" id="IPR018490">
    <property type="entry name" value="cNMP-bd_dom_sf"/>
</dbReference>
<dbReference type="PANTHER" id="PTHR24567:SF68">
    <property type="entry name" value="DNA-BINDING TRANSCRIPTIONAL DUAL REGULATOR CRP"/>
    <property type="match status" value="1"/>
</dbReference>
<evidence type="ECO:0000259" key="5">
    <source>
        <dbReference type="PROSITE" id="PS51063"/>
    </source>
</evidence>
<dbReference type="InterPro" id="IPR000595">
    <property type="entry name" value="cNMP-bd_dom"/>
</dbReference>
<dbReference type="GO" id="GO:0003700">
    <property type="term" value="F:DNA-binding transcription factor activity"/>
    <property type="evidence" value="ECO:0007669"/>
    <property type="project" value="TreeGrafter"/>
</dbReference>
<feature type="domain" description="HTH crp-type" evidence="5">
    <location>
        <begin position="151"/>
        <end position="220"/>
    </location>
</feature>
<dbReference type="Gene3D" id="2.60.120.10">
    <property type="entry name" value="Jelly Rolls"/>
    <property type="match status" value="1"/>
</dbReference>
<dbReference type="InterPro" id="IPR036390">
    <property type="entry name" value="WH_DNA-bd_sf"/>
</dbReference>
<dbReference type="InterPro" id="IPR012318">
    <property type="entry name" value="HTH_CRP"/>
</dbReference>
<dbReference type="SUPFAM" id="SSF46785">
    <property type="entry name" value="Winged helix' DNA-binding domain"/>
    <property type="match status" value="1"/>
</dbReference>
<accession>A0A074MBT4</accession>
<dbReference type="SUPFAM" id="SSF51206">
    <property type="entry name" value="cAMP-binding domain-like"/>
    <property type="match status" value="1"/>
</dbReference>
<keyword evidence="1" id="KW-0805">Transcription regulation</keyword>
<dbReference type="STRING" id="1044.EH31_08910"/>
<dbReference type="InterPro" id="IPR050397">
    <property type="entry name" value="Env_Response_Regulators"/>
</dbReference>
<dbReference type="InterPro" id="IPR018488">
    <property type="entry name" value="cNMP-bd_CS"/>
</dbReference>
<dbReference type="SMART" id="SM00419">
    <property type="entry name" value="HTH_CRP"/>
    <property type="match status" value="1"/>
</dbReference>
<dbReference type="PROSITE" id="PS00889">
    <property type="entry name" value="CNMP_BINDING_2"/>
    <property type="match status" value="1"/>
</dbReference>
<dbReference type="Gene3D" id="1.10.10.10">
    <property type="entry name" value="Winged helix-like DNA-binding domain superfamily/Winged helix DNA-binding domain"/>
    <property type="match status" value="1"/>
</dbReference>
<dbReference type="OrthoDB" id="3525895at2"/>
<dbReference type="PROSITE" id="PS51063">
    <property type="entry name" value="HTH_CRP_2"/>
    <property type="match status" value="1"/>
</dbReference>
<keyword evidence="7" id="KW-1185">Reference proteome</keyword>
<dbReference type="PROSITE" id="PS50042">
    <property type="entry name" value="CNMP_BINDING_3"/>
    <property type="match status" value="1"/>
</dbReference>
<dbReference type="eggNOG" id="COG0664">
    <property type="taxonomic scope" value="Bacteria"/>
</dbReference>